<accession>A0A097P0N9</accession>
<dbReference type="EMBL" id="MN696169">
    <property type="protein sequence ID" value="QGY99839.1"/>
    <property type="molecule type" value="Genomic_DNA"/>
</dbReference>
<name>A0A097P0N9_GVCP</name>
<dbReference type="Pfam" id="PF05092">
    <property type="entry name" value="PIF"/>
    <property type="match status" value="1"/>
</dbReference>
<dbReference type="EMBL" id="KM217573">
    <property type="protein sequence ID" value="AIU36721.1"/>
    <property type="molecule type" value="Genomic_DNA"/>
</dbReference>
<sequence length="538" mass="60496">MSFTLFVVTLLVLLTILAHWSNVRLYTTTHNLHTDTPIYDNTHVPLLDPPKEIIINENNVSCHKTPTPCISNADCQLCLEGLASCQLFNDTVILEIDDNQQMIVEPGQKLCLAIDNRSARSCNPNTGTWMLRQVDNINMALICHCDTPGLVTQLNIYDDCSFPVGCKPHGIIADINSSPLTCLCENGFVPELSDTNTPYCRPQVMRDVMLDPNFFHRPPCRDGFLPAEHPAFDQVYRRQIGANVCLPDPCSVDPLTGVRHEGRVVYEVEGGADGGELVMCRCNINDNLYPVYSVASMLNTVYTEFDREIANACVKPLIMGRRDVRSDLKVFWGRDSLKSDADIVFQVDEHHVYEPYRVLLYRRITHHPTLDLTTSFILKFQLHTAYTVSAMDSNQRDVFQGYWQLNHARTSNNTCPLPGIGECRNPQTCGNITCTYNPCIGNSVVLGYYSRCFFFKANRRFDNVGTIAQVCVWNAPTYYNSDNVPVTFYLNALGATDGGYGISNDVRTLYFTNSGATVPQSQFNTLIQLLATYPYYNS</sequence>
<evidence type="ECO:0000313" key="2">
    <source>
        <dbReference type="EMBL" id="QDW81134.1"/>
    </source>
</evidence>
<protein>
    <submittedName>
        <fullName evidence="1 2 3">Pif-2</fullName>
    </submittedName>
</protein>
<reference evidence="2" key="3">
    <citation type="journal article" date="2019" name="Viruses">
        <title>Genome Analysis of A Novel South African Cydia pomonella granulovirus (CpGV-SA) with Resistance-Breaking Potential.</title>
        <authorList>
            <person name="Motsoeneng B."/>
            <person name="Jukes M.D."/>
            <person name="Knox C.M."/>
            <person name="Hill M.P."/>
            <person name="Moore S.D."/>
        </authorList>
    </citation>
    <scope>NUCLEOTIDE SEQUENCE</scope>
    <source>
        <strain evidence="2">CpGV-SA</strain>
    </source>
</reference>
<reference evidence="1" key="1">
    <citation type="journal article" date="2014" name="Proc. Natl. Acad. Sci. U.S.A.">
        <title>Baculovirus resistance in codling moth is virus isolate-dependent and the consequence of a mutation in viral gene pe38.</title>
        <authorList>
            <person name="Gebhardt M.M."/>
            <person name="Eberle K.E."/>
            <person name="Radtke P."/>
            <person name="Jehle J.A."/>
        </authorList>
    </citation>
    <scope>NUCLEOTIDE SEQUENCE</scope>
    <source>
        <strain evidence="1">CpGV-S</strain>
    </source>
</reference>
<proteinExistence type="predicted"/>
<evidence type="ECO:0000313" key="3">
    <source>
        <dbReference type="EMBL" id="QGY99839.1"/>
    </source>
</evidence>
<dbReference type="EMBL" id="MN075941">
    <property type="protein sequence ID" value="QDW81134.1"/>
    <property type="molecule type" value="Genomic_DNA"/>
</dbReference>
<organismHost>
    <name type="scientific">Cydia pomonella</name>
    <name type="common">Codling moth</name>
    <dbReference type="NCBI Taxonomy" id="82600"/>
</organismHost>
<evidence type="ECO:0000313" key="1">
    <source>
        <dbReference type="EMBL" id="AIU36721.1"/>
    </source>
</evidence>
<reference evidence="3" key="2">
    <citation type="journal article" date="2019" name="Virology">
        <title>Single nucleotide polymorphism (SNP) frequencies and distribution reveal complex genetic composition of seven novel natural isolates of Cydia pomonella granulovirus.</title>
        <authorList>
            <person name="Fan J."/>
            <person name="Wennmann J.T."/>
            <person name="Wang D."/>
            <person name="Jehle J.A."/>
        </authorList>
    </citation>
    <scope>NUCLEOTIDE SEQUENCE</scope>
    <source>
        <strain evidence="3">CpGV-WW</strain>
    </source>
</reference>
<organism evidence="1">
    <name type="scientific">Cydia pomonella granulosis virus</name>
    <name type="common">CpGV</name>
    <name type="synonym">Cydia pomonella granulovirus</name>
    <dbReference type="NCBI Taxonomy" id="28289"/>
    <lineage>
        <taxon>Viruses</taxon>
        <taxon>Viruses incertae sedis</taxon>
        <taxon>Naldaviricetes</taxon>
        <taxon>Lefavirales</taxon>
        <taxon>Baculoviridae</taxon>
        <taxon>Betabaculovirus</taxon>
        <taxon>Betabaculovirus cypomonellae</taxon>
    </lineage>
</organism>
<dbReference type="InterPro" id="IPR007784">
    <property type="entry name" value="PIR"/>
</dbReference>
<gene>
    <name evidence="1" type="primary">orf75</name>
</gene>